<keyword evidence="3" id="KW-1185">Reference proteome</keyword>
<keyword evidence="1" id="KW-1133">Transmembrane helix</keyword>
<protein>
    <submittedName>
        <fullName evidence="2">Uncharacterized protein</fullName>
    </submittedName>
</protein>
<evidence type="ECO:0000313" key="2">
    <source>
        <dbReference type="EMBL" id="MCT2591751.1"/>
    </source>
</evidence>
<evidence type="ECO:0000256" key="1">
    <source>
        <dbReference type="SAM" id="Phobius"/>
    </source>
</evidence>
<feature type="transmembrane region" description="Helical" evidence="1">
    <location>
        <begin position="108"/>
        <end position="129"/>
    </location>
</feature>
<evidence type="ECO:0000313" key="3">
    <source>
        <dbReference type="Proteomes" id="UP001156389"/>
    </source>
</evidence>
<name>A0ABT2JV92_9ACTN</name>
<keyword evidence="1" id="KW-0812">Transmembrane</keyword>
<accession>A0ABT2JV92</accession>
<keyword evidence="1" id="KW-0472">Membrane</keyword>
<gene>
    <name evidence="2" type="ORF">LHJ74_17920</name>
</gene>
<dbReference type="RefSeq" id="WP_260219087.1">
    <property type="nucleotide sequence ID" value="NZ_JAJAGO010000008.1"/>
</dbReference>
<feature type="transmembrane region" description="Helical" evidence="1">
    <location>
        <begin position="78"/>
        <end position="96"/>
    </location>
</feature>
<dbReference type="Proteomes" id="UP001156389">
    <property type="component" value="Unassembled WGS sequence"/>
</dbReference>
<reference evidence="2 3" key="1">
    <citation type="submission" date="2021-10" db="EMBL/GenBank/DDBJ databases">
        <title>Streptomyces gossypii sp. nov., isolated from soil collected from cotton field.</title>
        <authorList>
            <person name="Ge X."/>
            <person name="Chen X."/>
            <person name="Liu W."/>
        </authorList>
    </citation>
    <scope>NUCLEOTIDE SEQUENCE [LARGE SCALE GENOMIC DNA]</scope>
    <source>
        <strain evidence="2 3">N2-109</strain>
    </source>
</reference>
<organism evidence="2 3">
    <name type="scientific">Streptomyces gossypii</name>
    <dbReference type="NCBI Taxonomy" id="2883101"/>
    <lineage>
        <taxon>Bacteria</taxon>
        <taxon>Bacillati</taxon>
        <taxon>Actinomycetota</taxon>
        <taxon>Actinomycetes</taxon>
        <taxon>Kitasatosporales</taxon>
        <taxon>Streptomycetaceae</taxon>
        <taxon>Streptomyces</taxon>
    </lineage>
</organism>
<comment type="caution">
    <text evidence="2">The sequence shown here is derived from an EMBL/GenBank/DDBJ whole genome shotgun (WGS) entry which is preliminary data.</text>
</comment>
<sequence>MICPHCAKSLLRKERTGRICTHCKGKFALEPKENSLRLHDVRMRELADKLSDGKRLAYTPPQLWYAALRNRVPPPEEGYGGCSCLLFVGLAIALFVLGYNDLIEDQEIVFAALFALLAVLLVGLVEFLLRRRAQRDGAHKLPMSLETFRTSVLPGWSTVYGAPPPGLVDEGHVRSPAPERPRIALACPDRGVLACLAANGVPEAYSMVLAETVQQIPPGVPVIVLHDAAPAGLAFADGVRIACGERAVPAGLLPRVAIAHKSAFRLRTKPLAQSQRDWLRATFPALTKEEHAWLAQGWWSPLAAVRPAQLLHAVTRAAERAEAQSDPELHQARASGFLTWPTA</sequence>
<proteinExistence type="predicted"/>
<dbReference type="EMBL" id="JAJAGO010000008">
    <property type="protein sequence ID" value="MCT2591751.1"/>
    <property type="molecule type" value="Genomic_DNA"/>
</dbReference>